<evidence type="ECO:0000313" key="3">
    <source>
        <dbReference type="EMBL" id="KAE9178502.1"/>
    </source>
</evidence>
<feature type="region of interest" description="Disordered" evidence="1">
    <location>
        <begin position="1"/>
        <end position="31"/>
    </location>
</feature>
<dbReference type="InterPro" id="IPR023393">
    <property type="entry name" value="START-like_dom_sf"/>
</dbReference>
<dbReference type="AlphaFoldDB" id="A0A6A3QDQ9"/>
<gene>
    <name evidence="3" type="ORF">PF004_g25466</name>
    <name evidence="2" type="ORF">PF007_g25624</name>
</gene>
<evidence type="ECO:0000256" key="1">
    <source>
        <dbReference type="SAM" id="MobiDB-lite"/>
    </source>
</evidence>
<dbReference type="EMBL" id="QXFZ01002772">
    <property type="protein sequence ID" value="KAE9073904.1"/>
    <property type="molecule type" value="Genomic_DNA"/>
</dbReference>
<dbReference type="EMBL" id="QXGC01003116">
    <property type="protein sequence ID" value="KAE9178502.1"/>
    <property type="molecule type" value="Genomic_DNA"/>
</dbReference>
<dbReference type="Proteomes" id="UP000441208">
    <property type="component" value="Unassembled WGS sequence"/>
</dbReference>
<evidence type="ECO:0000313" key="5">
    <source>
        <dbReference type="Proteomes" id="UP000476176"/>
    </source>
</evidence>
<comment type="caution">
    <text evidence="2">The sequence shown here is derived from an EMBL/GenBank/DDBJ whole genome shotgun (WGS) entry which is preliminary data.</text>
</comment>
<sequence>MFPHSPTLPMSPSPIQPSASSPRRGSGWISSVMPQPELRSVGVPLSPGCFQPSALQHQQFTDLRRAQQQPFLHAGEWKQVKAEKGLTFFRRLRRGRSLRELALEEDLPEIRRAVERGYTSMICDGHVDGSIEEMMLGMTASSQDDLMTGFSFKNPPNSRVDVCYLKATGVELDEHNNRFGYLVLHGVHIAQCPPFAAHGISRAKMFFACLFREPSPGVLKVTVSGIFDLSKKVRMLKKLVTAATTSIMTGLVNGVGIGQAKKLTLVARRYQSRQVNSHRASACYICSRRDSFLGRRAHIGMHLLTCAVCGATVCSSCTRGIKQRIFIGDRPCTSVDCCPNCVQEAQRMTGVRPAEPEFQVVADYYLKRQSAALPQTFSTALTSPTRNGAMKTNTSTGIATVSTTTTTDESMGEYLLDFEDDPFSVALNLSELRRSSAEEVDSVDALANNHHEPTSSPEAVAGSFPSDIVVWDGNDRISVDDDFIPSTAIDRKQTDRMYANARLAESIEQRLLELNIQAEYTFAQTQENAMIMRQGGRQR</sequence>
<evidence type="ECO:0000313" key="4">
    <source>
        <dbReference type="Proteomes" id="UP000441208"/>
    </source>
</evidence>
<dbReference type="InterPro" id="IPR052727">
    <property type="entry name" value="Rab4/Rab5_effector"/>
</dbReference>
<organism evidence="2 4">
    <name type="scientific">Phytophthora fragariae</name>
    <dbReference type="NCBI Taxonomy" id="53985"/>
    <lineage>
        <taxon>Eukaryota</taxon>
        <taxon>Sar</taxon>
        <taxon>Stramenopiles</taxon>
        <taxon>Oomycota</taxon>
        <taxon>Peronosporomycetes</taxon>
        <taxon>Peronosporales</taxon>
        <taxon>Peronosporaceae</taxon>
        <taxon>Phytophthora</taxon>
    </lineage>
</organism>
<evidence type="ECO:0000313" key="2">
    <source>
        <dbReference type="EMBL" id="KAE9073904.1"/>
    </source>
</evidence>
<evidence type="ECO:0008006" key="6">
    <source>
        <dbReference type="Google" id="ProtNLM"/>
    </source>
</evidence>
<proteinExistence type="predicted"/>
<protein>
    <recommendedName>
        <fullName evidence="6">FYVE-type domain-containing protein</fullName>
    </recommendedName>
</protein>
<dbReference type="CDD" id="cd00065">
    <property type="entry name" value="FYVE_like_SF"/>
    <property type="match status" value="1"/>
</dbReference>
<dbReference type="Gene3D" id="3.30.530.20">
    <property type="match status" value="1"/>
</dbReference>
<dbReference type="PANTHER" id="PTHR13510:SF44">
    <property type="entry name" value="RABENOSYN-5"/>
    <property type="match status" value="1"/>
</dbReference>
<reference evidence="2 4" key="1">
    <citation type="submission" date="2018-08" db="EMBL/GenBank/DDBJ databases">
        <title>Genomic investigation of the strawberry pathogen Phytophthora fragariae indicates pathogenicity is determined by transcriptional variation in three key races.</title>
        <authorList>
            <person name="Adams T.M."/>
            <person name="Armitage A.D."/>
            <person name="Sobczyk M.K."/>
            <person name="Bates H.J."/>
            <person name="Dunwell J.M."/>
            <person name="Nellist C.F."/>
            <person name="Harrison R.J."/>
        </authorList>
    </citation>
    <scope>NUCLEOTIDE SEQUENCE [LARGE SCALE GENOMIC DNA]</scope>
    <source>
        <strain evidence="3 5">BC-23</strain>
        <strain evidence="2 4">NOV-71</strain>
    </source>
</reference>
<dbReference type="Proteomes" id="UP000476176">
    <property type="component" value="Unassembled WGS sequence"/>
</dbReference>
<accession>A0A6A3QDQ9</accession>
<name>A0A6A3QDQ9_9STRA</name>
<dbReference type="PANTHER" id="PTHR13510">
    <property type="entry name" value="FYVE-FINGER-CONTAINING RAB5 EFFECTOR PROTEIN RABENOSYN-5-RELATED"/>
    <property type="match status" value="1"/>
</dbReference>